<evidence type="ECO:0000259" key="20">
    <source>
        <dbReference type="Pfam" id="PF01761"/>
    </source>
</evidence>
<reference evidence="22 23" key="1">
    <citation type="journal article" date="2018" name="MBio">
        <title>Insights into the evolution of host association through the isolation and characterization of a novel human periodontal pathobiont, Desulfobulbus oralis.</title>
        <authorList>
            <person name="Cross K.L."/>
            <person name="Chirania P."/>
            <person name="Xiong W."/>
            <person name="Beall C.J."/>
            <person name="Elkins J.G."/>
            <person name="Giannone R.J."/>
            <person name="Griffen A.L."/>
            <person name="Guss A.M."/>
            <person name="Hettich R.L."/>
            <person name="Joshi S.S."/>
            <person name="Mokrzan E.M."/>
            <person name="Martin R.K."/>
            <person name="Zhulin I.B."/>
            <person name="Leys E.J."/>
            <person name="Podar M."/>
        </authorList>
    </citation>
    <scope>NUCLEOTIDE SEQUENCE [LARGE SCALE GENOMIC DNA]</scope>
    <source>
        <strain evidence="22 23">ORNL</strain>
    </source>
</reference>
<proteinExistence type="inferred from homology"/>
<sequence length="378" mass="40188">MEETLTVGLQERAYPIHIGSGILPRLGAYLRARLQSLRYAVISDDQVAALYGGKVLAALQAAGLSGELFTFPAGEAGKRLATIEALAGHMLQKGFDRSHAILALGGGVSGDMAGFLAAIYMRGIPFVQVPTSLLAQVDSSVGGKTGVDIALGKNILGAFYQPRLVLIDTELLQTLPHDELLAGLGEVIKYGVSLDAGFFHYLAERREQILALDAGCLRHVIRLCCTLKAGVVAADERESGLRRVLNFGHTIGHAVEAASGFTLLHGFAVAIGMVAVADLAVRTGFAQPALREEIAGLLSAYGLPTAIPKTIAAERIAAFVQADKKMAGQRLFWVMPSALGKVTVTDQVDARAFLQILGLRRHPDGPSQRMRSRTQEAT</sequence>
<feature type="binding site" evidence="19">
    <location>
        <position position="144"/>
    </location>
    <ligand>
        <name>NAD(+)</name>
        <dbReference type="ChEBI" id="CHEBI:57540"/>
    </ligand>
</feature>
<comment type="cofactor">
    <cofactor evidence="19">
        <name>Co(2+)</name>
        <dbReference type="ChEBI" id="CHEBI:48828"/>
    </cofactor>
    <cofactor evidence="19">
        <name>Zn(2+)</name>
        <dbReference type="ChEBI" id="CHEBI:29105"/>
    </cofactor>
    <text evidence="19">Binds 1 divalent metal cation per subunit. Can use either Co(2+) or Zn(2+).</text>
</comment>
<dbReference type="GO" id="GO:0003856">
    <property type="term" value="F:3-dehydroquinate synthase activity"/>
    <property type="evidence" value="ECO:0007669"/>
    <property type="project" value="UniProtKB-UniRule"/>
</dbReference>
<dbReference type="KEGG" id="deo:CAY53_11300"/>
<dbReference type="NCBIfam" id="TIGR01357">
    <property type="entry name" value="aroB"/>
    <property type="match status" value="1"/>
</dbReference>
<accession>A0A2L1GQR1</accession>
<evidence type="ECO:0000256" key="19">
    <source>
        <dbReference type="HAMAP-Rule" id="MF_00110"/>
    </source>
</evidence>
<dbReference type="UniPathway" id="UPA00053">
    <property type="reaction ID" value="UER00085"/>
</dbReference>
<keyword evidence="11 19" id="KW-0028">Amino-acid biosynthesis</keyword>
<evidence type="ECO:0000256" key="11">
    <source>
        <dbReference type="ARBA" id="ARBA00022605"/>
    </source>
</evidence>
<feature type="binding site" evidence="19">
    <location>
        <begin position="107"/>
        <end position="111"/>
    </location>
    <ligand>
        <name>NAD(+)</name>
        <dbReference type="ChEBI" id="CHEBI:57540"/>
    </ligand>
</feature>
<evidence type="ECO:0000256" key="5">
    <source>
        <dbReference type="ARBA" id="ARBA00004496"/>
    </source>
</evidence>
<dbReference type="EMBL" id="CP021255">
    <property type="protein sequence ID" value="AVD71986.1"/>
    <property type="molecule type" value="Genomic_DNA"/>
</dbReference>
<dbReference type="InterPro" id="IPR056179">
    <property type="entry name" value="DHQS_C"/>
</dbReference>
<comment type="subcellular location">
    <subcellularLocation>
        <location evidence="5 19">Cytoplasm</location>
    </subcellularLocation>
</comment>
<dbReference type="Gene3D" id="1.20.1090.10">
    <property type="entry name" value="Dehydroquinate synthase-like - alpha domain"/>
    <property type="match status" value="1"/>
</dbReference>
<keyword evidence="18 19" id="KW-0170">Cobalt</keyword>
<evidence type="ECO:0000256" key="9">
    <source>
        <dbReference type="ARBA" id="ARBA00017684"/>
    </source>
</evidence>
<dbReference type="OrthoDB" id="9806583at2"/>
<dbReference type="FunFam" id="3.40.50.1970:FF:000007">
    <property type="entry name" value="Pentafunctional AROM polypeptide"/>
    <property type="match status" value="1"/>
</dbReference>
<dbReference type="SUPFAM" id="SSF56796">
    <property type="entry name" value="Dehydroquinate synthase-like"/>
    <property type="match status" value="1"/>
</dbReference>
<comment type="similarity">
    <text evidence="7 19">Belongs to the sugar phosphate cyclases superfamily. Dehydroquinate synthase family.</text>
</comment>
<evidence type="ECO:0000256" key="10">
    <source>
        <dbReference type="ARBA" id="ARBA00022490"/>
    </source>
</evidence>
<dbReference type="GO" id="GO:0000166">
    <property type="term" value="F:nucleotide binding"/>
    <property type="evidence" value="ECO:0007669"/>
    <property type="project" value="UniProtKB-KW"/>
</dbReference>
<evidence type="ECO:0000256" key="16">
    <source>
        <dbReference type="ARBA" id="ARBA00023141"/>
    </source>
</evidence>
<dbReference type="GO" id="GO:0005737">
    <property type="term" value="C:cytoplasm"/>
    <property type="evidence" value="ECO:0007669"/>
    <property type="project" value="UniProtKB-SubCell"/>
</dbReference>
<evidence type="ECO:0000256" key="3">
    <source>
        <dbReference type="ARBA" id="ARBA00001947"/>
    </source>
</evidence>
<dbReference type="PANTHER" id="PTHR43622">
    <property type="entry name" value="3-DEHYDROQUINATE SYNTHASE"/>
    <property type="match status" value="1"/>
</dbReference>
<dbReference type="Proteomes" id="UP000239867">
    <property type="component" value="Chromosome"/>
</dbReference>
<comment type="catalytic activity">
    <reaction evidence="1 19">
        <text>7-phospho-2-dehydro-3-deoxy-D-arabino-heptonate = 3-dehydroquinate + phosphate</text>
        <dbReference type="Rhea" id="RHEA:21968"/>
        <dbReference type="ChEBI" id="CHEBI:32364"/>
        <dbReference type="ChEBI" id="CHEBI:43474"/>
        <dbReference type="ChEBI" id="CHEBI:58394"/>
        <dbReference type="EC" id="4.2.3.4"/>
    </reaction>
</comment>
<evidence type="ECO:0000259" key="21">
    <source>
        <dbReference type="Pfam" id="PF24621"/>
    </source>
</evidence>
<comment type="cofactor">
    <cofactor evidence="3">
        <name>Zn(2+)</name>
        <dbReference type="ChEBI" id="CHEBI:29105"/>
    </cofactor>
</comment>
<evidence type="ECO:0000256" key="18">
    <source>
        <dbReference type="ARBA" id="ARBA00023285"/>
    </source>
</evidence>
<comment type="cofactor">
    <cofactor evidence="2 19">
        <name>NAD(+)</name>
        <dbReference type="ChEBI" id="CHEBI:57540"/>
    </cofactor>
</comment>
<gene>
    <name evidence="19" type="primary">aroB</name>
    <name evidence="22" type="ORF">CAY53_11300</name>
</gene>
<keyword evidence="12 19" id="KW-0479">Metal-binding</keyword>
<dbReference type="GO" id="GO:0009423">
    <property type="term" value="P:chorismate biosynthetic process"/>
    <property type="evidence" value="ECO:0007669"/>
    <property type="project" value="UniProtKB-UniRule"/>
</dbReference>
<feature type="binding site" evidence="19">
    <location>
        <position position="265"/>
    </location>
    <ligand>
        <name>Zn(2+)</name>
        <dbReference type="ChEBI" id="CHEBI:29105"/>
    </ligand>
</feature>
<evidence type="ECO:0000256" key="7">
    <source>
        <dbReference type="ARBA" id="ARBA00005412"/>
    </source>
</evidence>
<organism evidence="22 23">
    <name type="scientific">Desulfobulbus oralis</name>
    <dbReference type="NCBI Taxonomy" id="1986146"/>
    <lineage>
        <taxon>Bacteria</taxon>
        <taxon>Pseudomonadati</taxon>
        <taxon>Thermodesulfobacteriota</taxon>
        <taxon>Desulfobulbia</taxon>
        <taxon>Desulfobulbales</taxon>
        <taxon>Desulfobulbaceae</taxon>
        <taxon>Desulfobulbus</taxon>
    </lineage>
</organism>
<evidence type="ECO:0000313" key="23">
    <source>
        <dbReference type="Proteomes" id="UP000239867"/>
    </source>
</evidence>
<evidence type="ECO:0000313" key="22">
    <source>
        <dbReference type="EMBL" id="AVD71986.1"/>
    </source>
</evidence>
<keyword evidence="10 19" id="KW-0963">Cytoplasm</keyword>
<dbReference type="Pfam" id="PF24621">
    <property type="entry name" value="DHQS_C"/>
    <property type="match status" value="1"/>
</dbReference>
<feature type="domain" description="3-dehydroquinate synthase C-terminal" evidence="21">
    <location>
        <begin position="183"/>
        <end position="325"/>
    </location>
</feature>
<keyword evidence="16 19" id="KW-0057">Aromatic amino acid biosynthesis</keyword>
<comment type="function">
    <text evidence="4 19">Catalyzes the conversion of 3-deoxy-D-arabino-heptulosonate 7-phosphate (DAHP) to dehydroquinate (DHQ).</text>
</comment>
<dbReference type="InterPro" id="IPR030963">
    <property type="entry name" value="DHQ_synth_fam"/>
</dbReference>
<dbReference type="HAMAP" id="MF_00110">
    <property type="entry name" value="DHQ_synthase"/>
    <property type="match status" value="1"/>
</dbReference>
<protein>
    <recommendedName>
        <fullName evidence="9 19">3-dehydroquinate synthase</fullName>
        <shortName evidence="19">DHQS</shortName>
        <ecNumber evidence="8 19">4.2.3.4</ecNumber>
    </recommendedName>
</protein>
<evidence type="ECO:0000256" key="14">
    <source>
        <dbReference type="ARBA" id="ARBA00022833"/>
    </source>
</evidence>
<evidence type="ECO:0000256" key="4">
    <source>
        <dbReference type="ARBA" id="ARBA00003485"/>
    </source>
</evidence>
<feature type="binding site" evidence="19">
    <location>
        <position position="153"/>
    </location>
    <ligand>
        <name>NAD(+)</name>
        <dbReference type="ChEBI" id="CHEBI:57540"/>
    </ligand>
</feature>
<dbReference type="Pfam" id="PF01761">
    <property type="entry name" value="DHQ_synthase"/>
    <property type="match status" value="1"/>
</dbReference>
<dbReference type="GO" id="GO:0046872">
    <property type="term" value="F:metal ion binding"/>
    <property type="evidence" value="ECO:0007669"/>
    <property type="project" value="UniProtKB-KW"/>
</dbReference>
<evidence type="ECO:0000256" key="2">
    <source>
        <dbReference type="ARBA" id="ARBA00001911"/>
    </source>
</evidence>
<dbReference type="InterPro" id="IPR050071">
    <property type="entry name" value="Dehydroquinate_synthase"/>
</dbReference>
<dbReference type="PIRSF" id="PIRSF001455">
    <property type="entry name" value="DHQ_synth"/>
    <property type="match status" value="1"/>
</dbReference>
<dbReference type="CDD" id="cd08195">
    <property type="entry name" value="DHQS"/>
    <property type="match status" value="1"/>
</dbReference>
<keyword evidence="23" id="KW-1185">Reference proteome</keyword>
<feature type="binding site" evidence="19">
    <location>
        <position position="249"/>
    </location>
    <ligand>
        <name>Zn(2+)</name>
        <dbReference type="ChEBI" id="CHEBI:29105"/>
    </ligand>
</feature>
<evidence type="ECO:0000256" key="13">
    <source>
        <dbReference type="ARBA" id="ARBA00022741"/>
    </source>
</evidence>
<comment type="pathway">
    <text evidence="6 19">Metabolic intermediate biosynthesis; chorismate biosynthesis; chorismate from D-erythrose 4-phosphate and phosphoenolpyruvate: step 2/7.</text>
</comment>
<evidence type="ECO:0000256" key="12">
    <source>
        <dbReference type="ARBA" id="ARBA00022723"/>
    </source>
</evidence>
<evidence type="ECO:0000256" key="1">
    <source>
        <dbReference type="ARBA" id="ARBA00001393"/>
    </source>
</evidence>
<dbReference type="InterPro" id="IPR030960">
    <property type="entry name" value="DHQS/DOIS_N"/>
</dbReference>
<feature type="binding site" evidence="19">
    <location>
        <begin position="131"/>
        <end position="132"/>
    </location>
    <ligand>
        <name>NAD(+)</name>
        <dbReference type="ChEBI" id="CHEBI:57540"/>
    </ligand>
</feature>
<evidence type="ECO:0000256" key="15">
    <source>
        <dbReference type="ARBA" id="ARBA00023027"/>
    </source>
</evidence>
<feature type="domain" description="3-dehydroquinate synthase N-terminal" evidence="20">
    <location>
        <begin position="70"/>
        <end position="180"/>
    </location>
</feature>
<keyword evidence="13 19" id="KW-0547">Nucleotide-binding</keyword>
<dbReference type="GO" id="GO:0009073">
    <property type="term" value="P:aromatic amino acid family biosynthetic process"/>
    <property type="evidence" value="ECO:0007669"/>
    <property type="project" value="UniProtKB-KW"/>
</dbReference>
<evidence type="ECO:0000256" key="6">
    <source>
        <dbReference type="ARBA" id="ARBA00004661"/>
    </source>
</evidence>
<keyword evidence="14 19" id="KW-0862">Zinc</keyword>
<keyword evidence="17 19" id="KW-0456">Lyase</keyword>
<dbReference type="InterPro" id="IPR016037">
    <property type="entry name" value="DHQ_synth_AroB"/>
</dbReference>
<dbReference type="GO" id="GO:0008652">
    <property type="term" value="P:amino acid biosynthetic process"/>
    <property type="evidence" value="ECO:0007669"/>
    <property type="project" value="UniProtKB-KW"/>
</dbReference>
<dbReference type="Gene3D" id="3.40.50.1970">
    <property type="match status" value="1"/>
</dbReference>
<comment type="caution">
    <text evidence="19">Lacks conserved residue(s) required for the propagation of feature annotation.</text>
</comment>
<dbReference type="RefSeq" id="WP_104937194.1">
    <property type="nucleotide sequence ID" value="NZ_CP021255.1"/>
</dbReference>
<name>A0A2L1GQR1_9BACT</name>
<keyword evidence="15 19" id="KW-0520">NAD</keyword>
<evidence type="ECO:0000256" key="17">
    <source>
        <dbReference type="ARBA" id="ARBA00023239"/>
    </source>
</evidence>
<evidence type="ECO:0000256" key="8">
    <source>
        <dbReference type="ARBA" id="ARBA00013031"/>
    </source>
</evidence>
<feature type="binding site" evidence="19">
    <location>
        <position position="186"/>
    </location>
    <ligand>
        <name>Zn(2+)</name>
        <dbReference type="ChEBI" id="CHEBI:29105"/>
    </ligand>
</feature>
<dbReference type="PANTHER" id="PTHR43622:SF7">
    <property type="entry name" value="3-DEHYDROQUINATE SYNTHASE, CHLOROPLASTIC"/>
    <property type="match status" value="1"/>
</dbReference>
<dbReference type="AlphaFoldDB" id="A0A2L1GQR1"/>
<dbReference type="EC" id="4.2.3.4" evidence="8 19"/>